<reference evidence="4 5" key="1">
    <citation type="submission" date="2016-10" db="EMBL/GenBank/DDBJ databases">
        <authorList>
            <person name="Varghese N."/>
            <person name="Submissions S."/>
        </authorList>
    </citation>
    <scope>NUCLEOTIDE SEQUENCE [LARGE SCALE GENOMIC DNA]</scope>
    <source>
        <strain evidence="4 5">FF3</strain>
    </source>
</reference>
<dbReference type="GeneID" id="80821428"/>
<dbReference type="GO" id="GO:0042834">
    <property type="term" value="F:peptidoglycan binding"/>
    <property type="evidence" value="ECO:0007669"/>
    <property type="project" value="InterPro"/>
</dbReference>
<dbReference type="RefSeq" id="WP_170850488.1">
    <property type="nucleotide sequence ID" value="NZ_FNYY01000001.1"/>
</dbReference>
<comment type="caution">
    <text evidence="4">The sequence shown here is derived from an EMBL/GenBank/DDBJ whole genome shotgun (WGS) entry which is preliminary data.</text>
</comment>
<evidence type="ECO:0000256" key="1">
    <source>
        <dbReference type="SAM" id="MobiDB-lite"/>
    </source>
</evidence>
<keyword evidence="2" id="KW-0732">Signal</keyword>
<dbReference type="EMBL" id="FNYY01000001">
    <property type="protein sequence ID" value="SEI57088.1"/>
    <property type="molecule type" value="Genomic_DNA"/>
</dbReference>
<feature type="region of interest" description="Disordered" evidence="1">
    <location>
        <begin position="336"/>
        <end position="376"/>
    </location>
</feature>
<feature type="compositionally biased region" description="Low complexity" evidence="1">
    <location>
        <begin position="116"/>
        <end position="145"/>
    </location>
</feature>
<feature type="compositionally biased region" description="Pro residues" evidence="1">
    <location>
        <begin position="99"/>
        <end position="115"/>
    </location>
</feature>
<dbReference type="Gene3D" id="3.30.70.1070">
    <property type="entry name" value="Sporulation related repeat"/>
    <property type="match status" value="1"/>
</dbReference>
<dbReference type="Pfam" id="PF05036">
    <property type="entry name" value="SPOR"/>
    <property type="match status" value="1"/>
</dbReference>
<feature type="domain" description="SPOR" evidence="3">
    <location>
        <begin position="375"/>
        <end position="454"/>
    </location>
</feature>
<dbReference type="SUPFAM" id="SSF110997">
    <property type="entry name" value="Sporulation related repeat"/>
    <property type="match status" value="1"/>
</dbReference>
<dbReference type="Proteomes" id="UP000182932">
    <property type="component" value="Unassembled WGS sequence"/>
</dbReference>
<evidence type="ECO:0000259" key="3">
    <source>
        <dbReference type="PROSITE" id="PS51724"/>
    </source>
</evidence>
<name>A0A975W6B2_9RHOB</name>
<feature type="compositionally biased region" description="Basic and acidic residues" evidence="1">
    <location>
        <begin position="353"/>
        <end position="368"/>
    </location>
</feature>
<dbReference type="InterPro" id="IPR007730">
    <property type="entry name" value="SPOR-like_dom"/>
</dbReference>
<gene>
    <name evidence="4" type="ORF">SAMN04487940_101258</name>
</gene>
<sequence>MNKSSICAALAVAIGLSASATSGVAQIRDDLAAPAELPPASFTGRQYVDSRGCMYIRAGIDGNVTWVPRVDRNRQVICGQTASAPAAAPAPVASAPAPVAEPEPAPAAPAEPAPRPVVTERPAPAAAPAAPRRVVQAPAPRRVAQPPAPRQVTQAPAQVAPKRRVRRDASGKTVIRHSTPIVRNAPAPANKVIVRRAGQLPPNTVLRTPAGLSKGPTVVVRETGKAVRLADQGVKVFTGTSGIQRVTGQTRIAPKEAYVRGASVDVPVPKGYQRAFDDGRLSTTRAHQTLDGRRKMLLTWTNTVPRRLIDKSTGEEVSHYFPQLVYPDRSMKEQQAAGFVSSRGAVPEAAPEQQRRSAPEAVRKDTPKPIRKSAVAPASHRYVQLGTFSTPAKAQAAIRRVQAAGLPVRINEFSRAGVPHRMVLVGPFARQDRLRAALDTVRNRIGYRSATLRK</sequence>
<feature type="signal peptide" evidence="2">
    <location>
        <begin position="1"/>
        <end position="20"/>
    </location>
</feature>
<protein>
    <submittedName>
        <fullName evidence="4">Sporulation related domain-containing protein</fullName>
    </submittedName>
</protein>
<feature type="region of interest" description="Disordered" evidence="1">
    <location>
        <begin position="83"/>
        <end position="172"/>
    </location>
</feature>
<dbReference type="InterPro" id="IPR036680">
    <property type="entry name" value="SPOR-like_sf"/>
</dbReference>
<evidence type="ECO:0000313" key="5">
    <source>
        <dbReference type="Proteomes" id="UP000182932"/>
    </source>
</evidence>
<dbReference type="AlphaFoldDB" id="A0A975W6B2"/>
<proteinExistence type="predicted"/>
<keyword evidence="5" id="KW-1185">Reference proteome</keyword>
<evidence type="ECO:0000313" key="4">
    <source>
        <dbReference type="EMBL" id="SEI57088.1"/>
    </source>
</evidence>
<evidence type="ECO:0000256" key="2">
    <source>
        <dbReference type="SAM" id="SignalP"/>
    </source>
</evidence>
<feature type="compositionally biased region" description="Low complexity" evidence="1">
    <location>
        <begin position="83"/>
        <end position="98"/>
    </location>
</feature>
<accession>A0A975W6B2</accession>
<organism evidence="4 5">
    <name type="scientific">Marinovum algicola</name>
    <dbReference type="NCBI Taxonomy" id="42444"/>
    <lineage>
        <taxon>Bacteria</taxon>
        <taxon>Pseudomonadati</taxon>
        <taxon>Pseudomonadota</taxon>
        <taxon>Alphaproteobacteria</taxon>
        <taxon>Rhodobacterales</taxon>
        <taxon>Roseobacteraceae</taxon>
        <taxon>Marinovum</taxon>
    </lineage>
</organism>
<dbReference type="PROSITE" id="PS51724">
    <property type="entry name" value="SPOR"/>
    <property type="match status" value="1"/>
</dbReference>
<feature type="chain" id="PRO_5037563157" evidence="2">
    <location>
        <begin position="21"/>
        <end position="454"/>
    </location>
</feature>